<comment type="caution">
    <text evidence="1">The sequence shown here is derived from an EMBL/GenBank/DDBJ whole genome shotgun (WGS) entry which is preliminary data.</text>
</comment>
<evidence type="ECO:0000313" key="2">
    <source>
        <dbReference type="Proteomes" id="UP001517247"/>
    </source>
</evidence>
<reference evidence="1 2" key="1">
    <citation type="submission" date="2024-12" db="EMBL/GenBank/DDBJ databases">
        <authorList>
            <person name="Hu S."/>
        </authorList>
    </citation>
    <scope>NUCLEOTIDE SEQUENCE [LARGE SCALE GENOMIC DNA]</scope>
    <source>
        <strain evidence="1 2">THG-T11</strain>
    </source>
</reference>
<organism evidence="1 2">
    <name type="scientific">Pedobacter ureilyticus</name>
    <dbReference type="NCBI Taxonomy" id="1393051"/>
    <lineage>
        <taxon>Bacteria</taxon>
        <taxon>Pseudomonadati</taxon>
        <taxon>Bacteroidota</taxon>
        <taxon>Sphingobacteriia</taxon>
        <taxon>Sphingobacteriales</taxon>
        <taxon>Sphingobacteriaceae</taxon>
        <taxon>Pedobacter</taxon>
    </lineage>
</organism>
<dbReference type="EMBL" id="SSHJ02000001">
    <property type="protein sequence ID" value="MFN0254062.1"/>
    <property type="molecule type" value="Genomic_DNA"/>
</dbReference>
<dbReference type="InterPro" id="IPR058087">
    <property type="entry name" value="XAC2610_dom"/>
</dbReference>
<dbReference type="RefSeq" id="WP_138721248.1">
    <property type="nucleotide sequence ID" value="NZ_SSHJ02000001.1"/>
</dbReference>
<protein>
    <submittedName>
        <fullName evidence="1">XAC2610-related protein</fullName>
    </submittedName>
</protein>
<proteinExistence type="predicted"/>
<dbReference type="Proteomes" id="UP001517247">
    <property type="component" value="Unassembled WGS sequence"/>
</dbReference>
<gene>
    <name evidence="1" type="ORF">E6A44_000655</name>
</gene>
<accession>A0ABW9J2G8</accession>
<evidence type="ECO:0000313" key="1">
    <source>
        <dbReference type="EMBL" id="MFN0254062.1"/>
    </source>
</evidence>
<keyword evidence="2" id="KW-1185">Reference proteome</keyword>
<name>A0ABW9J2G8_9SPHI</name>
<sequence length="202" mass="23602">MKWLLYIVLFFLSDVLLAQEKVFHQPDAKGQWQYVYPFADKTYVVAIQYGINYNEEDGLKTSNIYFGKIGKTDKVFWKEQLQMRLINDNIQYQDYNNDGVKDLLIFEDTGARGGNSYYNLYFLNPINHTVKKVVDFNKIVNPSYNKKHKVIIGYGLVGNDVYVSIYKINANNQAYQIGKSFKETDELDLDKKITNILKKKAF</sequence>
<dbReference type="NCBIfam" id="NF047539">
    <property type="entry name" value="XAC2610_fam"/>
    <property type="match status" value="1"/>
</dbReference>